<reference evidence="2" key="1">
    <citation type="submission" date="2020-06" db="EMBL/GenBank/DDBJ databases">
        <authorList>
            <person name="Li T."/>
            <person name="Hu X."/>
            <person name="Zhang T."/>
            <person name="Song X."/>
            <person name="Zhang H."/>
            <person name="Dai N."/>
            <person name="Sheng W."/>
            <person name="Hou X."/>
            <person name="Wei L."/>
        </authorList>
    </citation>
    <scope>NUCLEOTIDE SEQUENCE</scope>
    <source>
        <strain evidence="2">KEN1</strain>
        <tissue evidence="2">Leaf</tissue>
    </source>
</reference>
<reference evidence="2" key="2">
    <citation type="journal article" date="2024" name="Plant">
        <title>Genomic evolution and insights into agronomic trait innovations of Sesamum species.</title>
        <authorList>
            <person name="Miao H."/>
            <person name="Wang L."/>
            <person name="Qu L."/>
            <person name="Liu H."/>
            <person name="Sun Y."/>
            <person name="Le M."/>
            <person name="Wang Q."/>
            <person name="Wei S."/>
            <person name="Zheng Y."/>
            <person name="Lin W."/>
            <person name="Duan Y."/>
            <person name="Cao H."/>
            <person name="Xiong S."/>
            <person name="Wang X."/>
            <person name="Wei L."/>
            <person name="Li C."/>
            <person name="Ma Q."/>
            <person name="Ju M."/>
            <person name="Zhao R."/>
            <person name="Li G."/>
            <person name="Mu C."/>
            <person name="Tian Q."/>
            <person name="Mei H."/>
            <person name="Zhang T."/>
            <person name="Gao T."/>
            <person name="Zhang H."/>
        </authorList>
    </citation>
    <scope>NUCLEOTIDE SEQUENCE</scope>
    <source>
        <strain evidence="2">KEN1</strain>
    </source>
</reference>
<sequence length="210" mass="24107">MPCRAFDFLIISSMNHKEQCVISGGITEGKSAYTGLHGERYFPHCSLWEAPDGVRPSLTWRSILLAKGVLVKGCEEQPVPNAQREIRQIWNPSKKGIFSVRSTYEVSFGLEDQQLVSTSRPFPFLVEGCEQFWRRLWSTVVPPRVRVQIWRFCNEAISTLANLAKRQRGVDTHCQMCEAEVETLQHILLECPFARMAWALSNLPWCHVRD</sequence>
<dbReference type="InterPro" id="IPR026960">
    <property type="entry name" value="RVT-Znf"/>
</dbReference>
<protein>
    <submittedName>
        <fullName evidence="2">Ribonuclease H protein</fullName>
    </submittedName>
</protein>
<dbReference type="AlphaFoldDB" id="A0AAW2WBH1"/>
<proteinExistence type="predicted"/>
<accession>A0AAW2WBH1</accession>
<evidence type="ECO:0000259" key="1">
    <source>
        <dbReference type="Pfam" id="PF13966"/>
    </source>
</evidence>
<feature type="domain" description="Reverse transcriptase zinc-binding" evidence="1">
    <location>
        <begin position="98"/>
        <end position="198"/>
    </location>
</feature>
<comment type="caution">
    <text evidence="2">The sequence shown here is derived from an EMBL/GenBank/DDBJ whole genome shotgun (WGS) entry which is preliminary data.</text>
</comment>
<dbReference type="EMBL" id="JACGWN010000008">
    <property type="protein sequence ID" value="KAL0438967.1"/>
    <property type="molecule type" value="Genomic_DNA"/>
</dbReference>
<gene>
    <name evidence="2" type="ORF">Slati_2379700</name>
</gene>
<evidence type="ECO:0000313" key="2">
    <source>
        <dbReference type="EMBL" id="KAL0438967.1"/>
    </source>
</evidence>
<organism evidence="2">
    <name type="scientific">Sesamum latifolium</name>
    <dbReference type="NCBI Taxonomy" id="2727402"/>
    <lineage>
        <taxon>Eukaryota</taxon>
        <taxon>Viridiplantae</taxon>
        <taxon>Streptophyta</taxon>
        <taxon>Embryophyta</taxon>
        <taxon>Tracheophyta</taxon>
        <taxon>Spermatophyta</taxon>
        <taxon>Magnoliopsida</taxon>
        <taxon>eudicotyledons</taxon>
        <taxon>Gunneridae</taxon>
        <taxon>Pentapetalae</taxon>
        <taxon>asterids</taxon>
        <taxon>lamiids</taxon>
        <taxon>Lamiales</taxon>
        <taxon>Pedaliaceae</taxon>
        <taxon>Sesamum</taxon>
    </lineage>
</organism>
<name>A0AAW2WBH1_9LAMI</name>
<dbReference type="Pfam" id="PF13966">
    <property type="entry name" value="zf-RVT"/>
    <property type="match status" value="1"/>
</dbReference>